<dbReference type="AlphaFoldDB" id="I4BB85"/>
<comment type="similarity">
    <text evidence="1 7">Belongs to the thioredoxin family.</text>
</comment>
<evidence type="ECO:0000256" key="9">
    <source>
        <dbReference type="PIRSR" id="PIRSR000077-4"/>
    </source>
</evidence>
<evidence type="ECO:0000256" key="5">
    <source>
        <dbReference type="ARBA" id="ARBA00023284"/>
    </source>
</evidence>
<dbReference type="HOGENOM" id="CLU_090389_10_3_12"/>
<keyword evidence="3" id="KW-0249">Electron transport</keyword>
<dbReference type="EMBL" id="CP002959">
    <property type="protein sequence ID" value="AFM14542.1"/>
    <property type="molecule type" value="Genomic_DNA"/>
</dbReference>
<dbReference type="PIRSF" id="PIRSF000077">
    <property type="entry name" value="Thioredoxin"/>
    <property type="match status" value="1"/>
</dbReference>
<dbReference type="KEGG" id="tpx:Turpa_3908"/>
<dbReference type="InterPro" id="IPR005746">
    <property type="entry name" value="Thioredoxin"/>
</dbReference>
<dbReference type="NCBIfam" id="TIGR01068">
    <property type="entry name" value="thioredoxin"/>
    <property type="match status" value="1"/>
</dbReference>
<feature type="site" description="Deprotonates C-terminal active site Cys" evidence="8">
    <location>
        <position position="24"/>
    </location>
</feature>
<feature type="site" description="Contributes to redox potential value" evidence="8">
    <location>
        <position position="32"/>
    </location>
</feature>
<dbReference type="GO" id="GO:0015035">
    <property type="term" value="F:protein-disulfide reductase activity"/>
    <property type="evidence" value="ECO:0007669"/>
    <property type="project" value="UniProtKB-UniRule"/>
</dbReference>
<reference evidence="11 12" key="1">
    <citation type="submission" date="2012-06" db="EMBL/GenBank/DDBJ databases">
        <title>The complete chromosome of genome of Turneriella parva DSM 21527.</title>
        <authorList>
            <consortium name="US DOE Joint Genome Institute (JGI-PGF)"/>
            <person name="Lucas S."/>
            <person name="Han J."/>
            <person name="Lapidus A."/>
            <person name="Bruce D."/>
            <person name="Goodwin L."/>
            <person name="Pitluck S."/>
            <person name="Peters L."/>
            <person name="Kyrpides N."/>
            <person name="Mavromatis K."/>
            <person name="Ivanova N."/>
            <person name="Mikhailova N."/>
            <person name="Chertkov O."/>
            <person name="Detter J.C."/>
            <person name="Tapia R."/>
            <person name="Han C."/>
            <person name="Land M."/>
            <person name="Hauser L."/>
            <person name="Markowitz V."/>
            <person name="Cheng J.-F."/>
            <person name="Hugenholtz P."/>
            <person name="Woyke T."/>
            <person name="Wu D."/>
            <person name="Gronow S."/>
            <person name="Wellnitz S."/>
            <person name="Brambilla E."/>
            <person name="Klenk H.-P."/>
            <person name="Eisen J.A."/>
        </authorList>
    </citation>
    <scope>NUCLEOTIDE SEQUENCE [LARGE SCALE GENOMIC DNA]</scope>
    <source>
        <strain evidence="12">ATCC BAA-1111 / DSM 21527 / NCTC 11395 / H</strain>
    </source>
</reference>
<dbReference type="PROSITE" id="PS00194">
    <property type="entry name" value="THIOREDOXIN_1"/>
    <property type="match status" value="1"/>
</dbReference>
<dbReference type="InterPro" id="IPR013766">
    <property type="entry name" value="Thioredoxin_domain"/>
</dbReference>
<evidence type="ECO:0000259" key="10">
    <source>
        <dbReference type="PROSITE" id="PS51352"/>
    </source>
</evidence>
<evidence type="ECO:0000256" key="2">
    <source>
        <dbReference type="ARBA" id="ARBA00022448"/>
    </source>
</evidence>
<keyword evidence="4 9" id="KW-1015">Disulfide bond</keyword>
<dbReference type="GO" id="GO:0005829">
    <property type="term" value="C:cytosol"/>
    <property type="evidence" value="ECO:0007669"/>
    <property type="project" value="TreeGrafter"/>
</dbReference>
<proteinExistence type="inferred from homology"/>
<dbReference type="PANTHER" id="PTHR45663">
    <property type="entry name" value="GEO12009P1"/>
    <property type="match status" value="1"/>
</dbReference>
<evidence type="ECO:0000313" key="11">
    <source>
        <dbReference type="EMBL" id="AFM14542.1"/>
    </source>
</evidence>
<dbReference type="CDD" id="cd02947">
    <property type="entry name" value="TRX_family"/>
    <property type="match status" value="1"/>
</dbReference>
<keyword evidence="2" id="KW-0813">Transport</keyword>
<evidence type="ECO:0000256" key="3">
    <source>
        <dbReference type="ARBA" id="ARBA00022982"/>
    </source>
</evidence>
<dbReference type="Gene3D" id="3.40.30.10">
    <property type="entry name" value="Glutaredoxin"/>
    <property type="match status" value="1"/>
</dbReference>
<dbReference type="SUPFAM" id="SSF52833">
    <property type="entry name" value="Thioredoxin-like"/>
    <property type="match status" value="1"/>
</dbReference>
<dbReference type="Pfam" id="PF00085">
    <property type="entry name" value="Thioredoxin"/>
    <property type="match status" value="1"/>
</dbReference>
<dbReference type="PATRIC" id="fig|869212.3.peg.3939"/>
<dbReference type="FunFam" id="3.40.30.10:FF:000001">
    <property type="entry name" value="Thioredoxin"/>
    <property type="match status" value="1"/>
</dbReference>
<evidence type="ECO:0000313" key="12">
    <source>
        <dbReference type="Proteomes" id="UP000006048"/>
    </source>
</evidence>
<evidence type="ECO:0000256" key="6">
    <source>
        <dbReference type="NCBIfam" id="TIGR01068"/>
    </source>
</evidence>
<dbReference type="InterPro" id="IPR017937">
    <property type="entry name" value="Thioredoxin_CS"/>
</dbReference>
<dbReference type="PROSITE" id="PS51352">
    <property type="entry name" value="THIOREDOXIN_2"/>
    <property type="match status" value="1"/>
</dbReference>
<dbReference type="RefSeq" id="WP_014805019.1">
    <property type="nucleotide sequence ID" value="NC_018020.1"/>
</dbReference>
<evidence type="ECO:0000256" key="1">
    <source>
        <dbReference type="ARBA" id="ARBA00008987"/>
    </source>
</evidence>
<dbReference type="Proteomes" id="UP000006048">
    <property type="component" value="Chromosome"/>
</dbReference>
<dbReference type="OrthoDB" id="9790390at2"/>
<sequence>MGLVQEITDQNFTSKTGSGVVMVDFWAPWCGPCRMVAPVLEDLQKEMGEKVSIVKMNVDENPDTAMKFGITSIPTLMVFKNGEMVDRTVGAAPKEHYKTILGKHT</sequence>
<keyword evidence="5 9" id="KW-0676">Redox-active center</keyword>
<dbReference type="PRINTS" id="PR00421">
    <property type="entry name" value="THIOREDOXIN"/>
</dbReference>
<gene>
    <name evidence="11" type="ordered locus">Turpa_3908</name>
</gene>
<feature type="site" description="Contributes to redox potential value" evidence="8">
    <location>
        <position position="31"/>
    </location>
</feature>
<evidence type="ECO:0000256" key="7">
    <source>
        <dbReference type="PIRNR" id="PIRNR000077"/>
    </source>
</evidence>
<name>I4BB85_TURPD</name>
<feature type="active site" description="Nucleophile" evidence="8">
    <location>
        <position position="33"/>
    </location>
</feature>
<protein>
    <recommendedName>
        <fullName evidence="6 7">Thioredoxin</fullName>
    </recommendedName>
</protein>
<feature type="active site" description="Nucleophile" evidence="8">
    <location>
        <position position="30"/>
    </location>
</feature>
<evidence type="ECO:0000256" key="4">
    <source>
        <dbReference type="ARBA" id="ARBA00023157"/>
    </source>
</evidence>
<evidence type="ECO:0000256" key="8">
    <source>
        <dbReference type="PIRSR" id="PIRSR000077-1"/>
    </source>
</evidence>
<feature type="disulfide bond" description="Redox-active" evidence="9">
    <location>
        <begin position="30"/>
        <end position="33"/>
    </location>
</feature>
<accession>I4BB85</accession>
<dbReference type="GO" id="GO:0045454">
    <property type="term" value="P:cell redox homeostasis"/>
    <property type="evidence" value="ECO:0007669"/>
    <property type="project" value="TreeGrafter"/>
</dbReference>
<organism evidence="11 12">
    <name type="scientific">Turneriella parva (strain ATCC BAA-1111 / DSM 21527 / NCTC 11395 / H)</name>
    <name type="common">Leptospira parva</name>
    <dbReference type="NCBI Taxonomy" id="869212"/>
    <lineage>
        <taxon>Bacteria</taxon>
        <taxon>Pseudomonadati</taxon>
        <taxon>Spirochaetota</taxon>
        <taxon>Spirochaetia</taxon>
        <taxon>Leptospirales</taxon>
        <taxon>Leptospiraceae</taxon>
        <taxon>Turneriella</taxon>
    </lineage>
</organism>
<dbReference type="InterPro" id="IPR036249">
    <property type="entry name" value="Thioredoxin-like_sf"/>
</dbReference>
<dbReference type="STRING" id="869212.Turpa_3908"/>
<keyword evidence="12" id="KW-1185">Reference proteome</keyword>
<feature type="domain" description="Thioredoxin" evidence="10">
    <location>
        <begin position="1"/>
        <end position="105"/>
    </location>
</feature>
<dbReference type="PANTHER" id="PTHR45663:SF11">
    <property type="entry name" value="GEO12009P1"/>
    <property type="match status" value="1"/>
</dbReference>